<protein>
    <submittedName>
        <fullName evidence="1">Uncharacterized protein</fullName>
    </submittedName>
</protein>
<reference evidence="1" key="1">
    <citation type="journal article" date="2015" name="Nature">
        <title>Complex archaea that bridge the gap between prokaryotes and eukaryotes.</title>
        <authorList>
            <person name="Spang A."/>
            <person name="Saw J.H."/>
            <person name="Jorgensen S.L."/>
            <person name="Zaremba-Niedzwiedzka K."/>
            <person name="Martijn J."/>
            <person name="Lind A.E."/>
            <person name="van Eijk R."/>
            <person name="Schleper C."/>
            <person name="Guy L."/>
            <person name="Ettema T.J."/>
        </authorList>
    </citation>
    <scope>NUCLEOTIDE SEQUENCE</scope>
</reference>
<accession>A0A0F9GE55</accession>
<organism evidence="1">
    <name type="scientific">marine sediment metagenome</name>
    <dbReference type="NCBI Taxonomy" id="412755"/>
    <lineage>
        <taxon>unclassified sequences</taxon>
        <taxon>metagenomes</taxon>
        <taxon>ecological metagenomes</taxon>
    </lineage>
</organism>
<name>A0A0F9GE55_9ZZZZ</name>
<evidence type="ECO:0000313" key="1">
    <source>
        <dbReference type="EMBL" id="KKL88771.1"/>
    </source>
</evidence>
<gene>
    <name evidence="1" type="ORF">LCGC14_1921370</name>
</gene>
<dbReference type="EMBL" id="LAZR01020467">
    <property type="protein sequence ID" value="KKL88771.1"/>
    <property type="molecule type" value="Genomic_DNA"/>
</dbReference>
<dbReference type="AlphaFoldDB" id="A0A0F9GE55"/>
<sequence length="123" mass="14069">MYPSGFGKIILPIILEDIIIDTGNEAGYCRLTSPYIDLFRAKFPKINLIIKTKHELLSENECKFRFNKSVVFKSKIGFRSGKIPPNWHNSINIGINSIIQFTSIIFPTDIKNSKSKYICCHSK</sequence>
<comment type="caution">
    <text evidence="1">The sequence shown here is derived from an EMBL/GenBank/DDBJ whole genome shotgun (WGS) entry which is preliminary data.</text>
</comment>
<proteinExistence type="predicted"/>